<dbReference type="EMBL" id="JAUTXU010000079">
    <property type="protein sequence ID" value="KAK3711102.1"/>
    <property type="molecule type" value="Genomic_DNA"/>
</dbReference>
<reference evidence="1" key="1">
    <citation type="submission" date="2023-07" db="EMBL/GenBank/DDBJ databases">
        <title>Black Yeasts Isolated from many extreme environments.</title>
        <authorList>
            <person name="Coleine C."/>
            <person name="Stajich J.E."/>
            <person name="Selbmann L."/>
        </authorList>
    </citation>
    <scope>NUCLEOTIDE SEQUENCE</scope>
    <source>
        <strain evidence="1">CCFEE 5714</strain>
    </source>
</reference>
<gene>
    <name evidence="1" type="ORF">LTR37_009889</name>
</gene>
<keyword evidence="2" id="KW-1185">Reference proteome</keyword>
<evidence type="ECO:0000313" key="1">
    <source>
        <dbReference type="EMBL" id="KAK3711102.1"/>
    </source>
</evidence>
<name>A0ACC3N6T8_9PEZI</name>
<accession>A0ACC3N6T8</accession>
<comment type="caution">
    <text evidence="1">The sequence shown here is derived from an EMBL/GenBank/DDBJ whole genome shotgun (WGS) entry which is preliminary data.</text>
</comment>
<sequence>MVSVSPRLRDSLDYEEPDTIDPRLSLGSSSASLDSSGYEEYELQDDHRPYSASGDPSSSRRKRRQRESDQAFDQLAPFKYRTVADGDLFRLAVVLPGTGKQPIECRLIWEHAKKPKRDYFPVTFNLLAALRALRKTTTNLLIWIDQICINQDDPEERAHQVWSMQNIYSFSKKVVVWLGQEDDKTRKFCDYAKKMRRGDDSSKIRNTLNKIMSPRELQDAIQNVLQRPYFQRVWVIPEVALSRFTTIAIGPHRITWDNLARLIKNVPLPPAQGFDKQLALLGNPRQRIAILTQMIATQRERLSHTDIMQLLILAKGSKATDVRDMIYSFYAMTYLRTFPDYRVSVEKLYTEIAHYYANSILWDTSYSAQHNLREEKRTQQLMSILYSAGKLHQHCDLPSWIPDWTFSWYLSPIWCKTTSNFGTASGKDEWSIGIRSDFRAGGTVRGDFEVLDGPHGAHKLRVSAMVFDTIMIVSGTTPASSPGLVKDSTAPPDSSMKYGRTFFKTRKGVVGIATPGVEANDNVAVILGGDVPVVLRPHGGGTEERREYQLLCECFVQNDGIMSGDLARTNWVSAEDIVLI</sequence>
<organism evidence="1 2">
    <name type="scientific">Vermiconidia calcicola</name>
    <dbReference type="NCBI Taxonomy" id="1690605"/>
    <lineage>
        <taxon>Eukaryota</taxon>
        <taxon>Fungi</taxon>
        <taxon>Dikarya</taxon>
        <taxon>Ascomycota</taxon>
        <taxon>Pezizomycotina</taxon>
        <taxon>Dothideomycetes</taxon>
        <taxon>Dothideomycetidae</taxon>
        <taxon>Mycosphaerellales</taxon>
        <taxon>Extremaceae</taxon>
        <taxon>Vermiconidia</taxon>
    </lineage>
</organism>
<evidence type="ECO:0000313" key="2">
    <source>
        <dbReference type="Proteomes" id="UP001281147"/>
    </source>
</evidence>
<protein>
    <submittedName>
        <fullName evidence="1">Uncharacterized protein</fullName>
    </submittedName>
</protein>
<dbReference type="Proteomes" id="UP001281147">
    <property type="component" value="Unassembled WGS sequence"/>
</dbReference>
<proteinExistence type="predicted"/>